<name>A0A1I1BJ76_9PSEU</name>
<protein>
    <submittedName>
        <fullName evidence="1">Uncharacterized protein</fullName>
    </submittedName>
</protein>
<keyword evidence="2" id="KW-1185">Reference proteome</keyword>
<dbReference type="Proteomes" id="UP000243799">
    <property type="component" value="Unassembled WGS sequence"/>
</dbReference>
<evidence type="ECO:0000313" key="2">
    <source>
        <dbReference type="Proteomes" id="UP000243799"/>
    </source>
</evidence>
<gene>
    <name evidence="1" type="ORF">SAMN05216266_113152</name>
</gene>
<organism evidence="1 2">
    <name type="scientific">Amycolatopsis marina</name>
    <dbReference type="NCBI Taxonomy" id="490629"/>
    <lineage>
        <taxon>Bacteria</taxon>
        <taxon>Bacillati</taxon>
        <taxon>Actinomycetota</taxon>
        <taxon>Actinomycetes</taxon>
        <taxon>Pseudonocardiales</taxon>
        <taxon>Pseudonocardiaceae</taxon>
        <taxon>Amycolatopsis</taxon>
    </lineage>
</organism>
<proteinExistence type="predicted"/>
<sequence length="55" mass="5606">MEIRCSLRLAIRAAALLFCLGAVFGVVTADYANGQEASDGGRIIGGVKVVAGPAR</sequence>
<evidence type="ECO:0000313" key="1">
    <source>
        <dbReference type="EMBL" id="SFB48513.1"/>
    </source>
</evidence>
<accession>A0A1I1BJ76</accession>
<dbReference type="EMBL" id="FOKG01000013">
    <property type="protein sequence ID" value="SFB48513.1"/>
    <property type="molecule type" value="Genomic_DNA"/>
</dbReference>
<dbReference type="AlphaFoldDB" id="A0A1I1BJ76"/>
<reference evidence="2" key="1">
    <citation type="submission" date="2016-10" db="EMBL/GenBank/DDBJ databases">
        <authorList>
            <person name="Varghese N."/>
            <person name="Submissions S."/>
        </authorList>
    </citation>
    <scope>NUCLEOTIDE SEQUENCE [LARGE SCALE GENOMIC DNA]</scope>
    <source>
        <strain evidence="2">CGMCC 4.3568</strain>
    </source>
</reference>